<dbReference type="AlphaFoldDB" id="A0A1N7J6K5"/>
<dbReference type="OrthoDB" id="3297468at2"/>
<feature type="domain" description="DUF4236" evidence="1">
    <location>
        <begin position="5"/>
        <end position="52"/>
    </location>
</feature>
<dbReference type="InterPro" id="IPR025330">
    <property type="entry name" value="DUF4236"/>
</dbReference>
<accession>A0A1N7J6K5</accession>
<dbReference type="RefSeq" id="WP_076598976.1">
    <property type="nucleotide sequence ID" value="NZ_CP046976.1"/>
</dbReference>
<organism evidence="2 3">
    <name type="scientific">Corynebacterium appendicis CIP 107643</name>
    <dbReference type="NCBI Taxonomy" id="1161099"/>
    <lineage>
        <taxon>Bacteria</taxon>
        <taxon>Bacillati</taxon>
        <taxon>Actinomycetota</taxon>
        <taxon>Actinomycetes</taxon>
        <taxon>Mycobacteriales</taxon>
        <taxon>Corynebacteriaceae</taxon>
        <taxon>Corynebacterium</taxon>
    </lineage>
</organism>
<reference evidence="3" key="1">
    <citation type="submission" date="2017-01" db="EMBL/GenBank/DDBJ databases">
        <authorList>
            <person name="Varghese N."/>
            <person name="Submissions S."/>
        </authorList>
    </citation>
    <scope>NUCLEOTIDE SEQUENCE [LARGE SCALE GENOMIC DNA]</scope>
    <source>
        <strain evidence="3">DSM 44531</strain>
    </source>
</reference>
<sequence length="56" mass="6183">MGLLYRDKKKVGKNSWINVSKSGASMSTKMGPLTVNSRGGVWVKLPGGLTYRGRWK</sequence>
<dbReference type="Proteomes" id="UP000186292">
    <property type="component" value="Unassembled WGS sequence"/>
</dbReference>
<evidence type="ECO:0000259" key="1">
    <source>
        <dbReference type="Pfam" id="PF14020"/>
    </source>
</evidence>
<keyword evidence="3" id="KW-1185">Reference proteome</keyword>
<evidence type="ECO:0000313" key="3">
    <source>
        <dbReference type="Proteomes" id="UP000186292"/>
    </source>
</evidence>
<dbReference type="EMBL" id="FTOF01000004">
    <property type="protein sequence ID" value="SIS44949.1"/>
    <property type="molecule type" value="Genomic_DNA"/>
</dbReference>
<proteinExistence type="predicted"/>
<protein>
    <recommendedName>
        <fullName evidence="1">DUF4236 domain-containing protein</fullName>
    </recommendedName>
</protein>
<name>A0A1N7J6K5_9CORY</name>
<dbReference type="Pfam" id="PF14020">
    <property type="entry name" value="DUF4236"/>
    <property type="match status" value="1"/>
</dbReference>
<evidence type="ECO:0000313" key="2">
    <source>
        <dbReference type="EMBL" id="SIS44949.1"/>
    </source>
</evidence>
<gene>
    <name evidence="2" type="ORF">SAMN05444817_10467</name>
</gene>